<dbReference type="InterPro" id="IPR043128">
    <property type="entry name" value="Rev_trsase/Diguanyl_cyclase"/>
</dbReference>
<dbReference type="SUPFAM" id="SSF56672">
    <property type="entry name" value="DNA/RNA polymerases"/>
    <property type="match status" value="1"/>
</dbReference>
<dbReference type="Gene3D" id="3.30.70.270">
    <property type="match status" value="1"/>
</dbReference>
<dbReference type="FunFam" id="1.10.340.70:FF:000001">
    <property type="entry name" value="Retrovirus-related Pol polyprotein from transposon gypsy-like Protein"/>
    <property type="match status" value="1"/>
</dbReference>
<accession>Q10II0</accession>
<dbReference type="EMBL" id="AC137925">
    <property type="protein sequence ID" value="AAO73243.1"/>
    <property type="molecule type" value="Genomic_DNA"/>
</dbReference>
<dbReference type="Gene3D" id="3.30.420.10">
    <property type="entry name" value="Ribonuclease H-like superfamily/Ribonuclease H"/>
    <property type="match status" value="1"/>
</dbReference>
<reference evidence="3" key="2">
    <citation type="journal article" date="2008" name="Nucleic Acids Res.">
        <title>The rice annotation project database (RAP-DB): 2008 update.</title>
        <authorList>
            <consortium name="The rice annotation project (RAP)"/>
        </authorList>
    </citation>
    <scope>GENOME REANNOTATION</scope>
    <source>
        <strain evidence="3">cv. Nipponbare</strain>
    </source>
</reference>
<dbReference type="Gene3D" id="1.10.340.70">
    <property type="match status" value="1"/>
</dbReference>
<dbReference type="PANTHER" id="PTHR37984">
    <property type="entry name" value="PROTEIN CBG26694"/>
    <property type="match status" value="1"/>
</dbReference>
<dbReference type="InterPro" id="IPR036397">
    <property type="entry name" value="RNaseH_sf"/>
</dbReference>
<dbReference type="InterPro" id="IPR043502">
    <property type="entry name" value="DNA/RNA_pol_sf"/>
</dbReference>
<dbReference type="SUPFAM" id="SSF53098">
    <property type="entry name" value="Ribonuclease H-like"/>
    <property type="match status" value="1"/>
</dbReference>
<dbReference type="GO" id="GO:0003676">
    <property type="term" value="F:nucleic acid binding"/>
    <property type="evidence" value="ECO:0007669"/>
    <property type="project" value="InterPro"/>
</dbReference>
<dbReference type="InterPro" id="IPR012337">
    <property type="entry name" value="RNaseH-like_sf"/>
</dbReference>
<dbReference type="Pfam" id="PF17921">
    <property type="entry name" value="Integrase_H2C2"/>
    <property type="match status" value="1"/>
</dbReference>
<reference evidence="3" key="1">
    <citation type="journal article" date="2005" name="Nature">
        <title>The map-based sequence of the rice genome.</title>
        <authorList>
            <consortium name="International rice genome sequencing project (IRGSP)"/>
            <person name="Matsumoto T."/>
            <person name="Wu J."/>
            <person name="Kanamori H."/>
            <person name="Katayose Y."/>
            <person name="Fujisawa M."/>
            <person name="Namiki N."/>
            <person name="Mizuno H."/>
            <person name="Yamamoto K."/>
            <person name="Antonio B.A."/>
            <person name="Baba T."/>
            <person name="Sakata K."/>
            <person name="Nagamura Y."/>
            <person name="Aoki H."/>
            <person name="Arikawa K."/>
            <person name="Arita K."/>
            <person name="Bito T."/>
            <person name="Chiden Y."/>
            <person name="Fujitsuka N."/>
            <person name="Fukunaka R."/>
            <person name="Hamada M."/>
            <person name="Harada C."/>
            <person name="Hayashi A."/>
            <person name="Hijishita S."/>
            <person name="Honda M."/>
            <person name="Hosokawa S."/>
            <person name="Ichikawa Y."/>
            <person name="Idonuma A."/>
            <person name="Iijima M."/>
            <person name="Ikeda M."/>
            <person name="Ikeno M."/>
            <person name="Ito K."/>
            <person name="Ito S."/>
            <person name="Ito T."/>
            <person name="Ito Y."/>
            <person name="Ito Y."/>
            <person name="Iwabuchi A."/>
            <person name="Kamiya K."/>
            <person name="Karasawa W."/>
            <person name="Kurita K."/>
            <person name="Katagiri S."/>
            <person name="Kikuta A."/>
            <person name="Kobayashi H."/>
            <person name="Kobayashi N."/>
            <person name="Machita K."/>
            <person name="Maehara T."/>
            <person name="Masukawa M."/>
            <person name="Mizubayashi T."/>
            <person name="Mukai Y."/>
            <person name="Nagasaki H."/>
            <person name="Nagata Y."/>
            <person name="Naito S."/>
            <person name="Nakashima M."/>
            <person name="Nakama Y."/>
            <person name="Nakamichi Y."/>
            <person name="Nakamura M."/>
            <person name="Meguro A."/>
            <person name="Negishi M."/>
            <person name="Ohta I."/>
            <person name="Ohta T."/>
            <person name="Okamoto M."/>
            <person name="Ono N."/>
            <person name="Saji S."/>
            <person name="Sakaguchi M."/>
            <person name="Sakai K."/>
            <person name="Shibata M."/>
            <person name="Shimokawa T."/>
            <person name="Song J."/>
            <person name="Takazaki Y."/>
            <person name="Terasawa K."/>
            <person name="Tsugane M."/>
            <person name="Tsuji K."/>
            <person name="Ueda S."/>
            <person name="Waki K."/>
            <person name="Yamagata H."/>
            <person name="Yamamoto M."/>
            <person name="Yamamoto S."/>
            <person name="Yamane H."/>
            <person name="Yoshiki S."/>
            <person name="Yoshihara R."/>
            <person name="Yukawa K."/>
            <person name="Zhong H."/>
            <person name="Yano M."/>
            <person name="Yuan Q."/>
            <person name="Ouyang S."/>
            <person name="Liu J."/>
            <person name="Jones K.M."/>
            <person name="Gansberger K."/>
            <person name="Moffat K."/>
            <person name="Hill J."/>
            <person name="Bera J."/>
            <person name="Fadrosh D."/>
            <person name="Jin S."/>
            <person name="Johri S."/>
            <person name="Kim M."/>
            <person name="Overton L."/>
            <person name="Reardon M."/>
            <person name="Tsitrin T."/>
            <person name="Vuong H."/>
            <person name="Weaver B."/>
            <person name="Ciecko A."/>
            <person name="Tallon L."/>
            <person name="Jackson J."/>
            <person name="Pai G."/>
            <person name="Aken S.V."/>
            <person name="Utterback T."/>
            <person name="Reidmuller S."/>
            <person name="Feldblyum T."/>
            <person name="Hsiao J."/>
            <person name="Zismann V."/>
            <person name="Iobst S."/>
            <person name="de Vazeille A.R."/>
            <person name="Buell C.R."/>
            <person name="Ying K."/>
            <person name="Li Y."/>
            <person name="Lu T."/>
            <person name="Huang Y."/>
            <person name="Zhao Q."/>
            <person name="Feng Q."/>
            <person name="Zhang L."/>
            <person name="Zhu J."/>
            <person name="Weng Q."/>
            <person name="Mu J."/>
            <person name="Lu Y."/>
            <person name="Fan D."/>
            <person name="Liu Y."/>
            <person name="Guan J."/>
            <person name="Zhang Y."/>
            <person name="Yu S."/>
            <person name="Liu X."/>
            <person name="Zhang Y."/>
            <person name="Hong G."/>
            <person name="Han B."/>
            <person name="Choisne N."/>
            <person name="Demange N."/>
            <person name="Orjeda G."/>
            <person name="Samain S."/>
            <person name="Cattolico L."/>
            <person name="Pelletier E."/>
            <person name="Couloux A."/>
            <person name="Segurens B."/>
            <person name="Wincker P."/>
            <person name="D'Hont A."/>
            <person name="Scarpelli C."/>
            <person name="Weissenbach J."/>
            <person name="Salanoubat M."/>
            <person name="Quetier F."/>
            <person name="Yu Y."/>
            <person name="Kim H.R."/>
            <person name="Rambo T."/>
            <person name="Currie J."/>
            <person name="Collura K."/>
            <person name="Luo M."/>
            <person name="Yang T."/>
            <person name="Ammiraju J.S.S."/>
            <person name="Engler F."/>
            <person name="Soderlund C."/>
            <person name="Wing R.A."/>
            <person name="Palmer L.E."/>
            <person name="de la Bastide M."/>
            <person name="Spiegel L."/>
            <person name="Nascimento L."/>
            <person name="Zutavern T."/>
            <person name="O'Shaughnessy A."/>
            <person name="Dike S."/>
            <person name="Dedhia N."/>
            <person name="Preston R."/>
            <person name="Balija V."/>
            <person name="McCombie W.R."/>
            <person name="Chow T."/>
            <person name="Chen H."/>
            <person name="Chung M."/>
            <person name="Chen C."/>
            <person name="Shaw J."/>
            <person name="Wu H."/>
            <person name="Hsiao K."/>
            <person name="Chao Y."/>
            <person name="Chu M."/>
            <person name="Cheng C."/>
            <person name="Hour A."/>
            <person name="Lee P."/>
            <person name="Lin S."/>
            <person name="Lin Y."/>
            <person name="Liou J."/>
            <person name="Liu S."/>
            <person name="Hsing Y."/>
            <person name="Raghuvanshi S."/>
            <person name="Mohanty A."/>
            <person name="Bharti A.K."/>
            <person name="Gaur A."/>
            <person name="Gupta V."/>
            <person name="Kumar D."/>
            <person name="Ravi V."/>
            <person name="Vij S."/>
            <person name="Kapur A."/>
            <person name="Khurana P."/>
            <person name="Khurana P."/>
            <person name="Khurana J.P."/>
            <person name="Tyagi A.K."/>
            <person name="Gaikwad K."/>
            <person name="Singh A."/>
            <person name="Dalal V."/>
            <person name="Srivastava S."/>
            <person name="Dixit A."/>
            <person name="Pal A.K."/>
            <person name="Ghazi I.A."/>
            <person name="Yadav M."/>
            <person name="Pandit A."/>
            <person name="Bhargava A."/>
            <person name="Sureshbabu K."/>
            <person name="Batra K."/>
            <person name="Sharma T.R."/>
            <person name="Mohapatra T."/>
            <person name="Singh N.K."/>
            <person name="Messing J."/>
            <person name="Nelson A.B."/>
            <person name="Fuks G."/>
            <person name="Kavchok S."/>
            <person name="Keizer G."/>
            <person name="Linton E."/>
            <person name="Llaca V."/>
            <person name="Song R."/>
            <person name="Tanyolac B."/>
            <person name="Young S."/>
            <person name="Ho-Il K."/>
            <person name="Hahn J.H."/>
            <person name="Sangsakoo G."/>
            <person name="Vanavichit A."/>
            <person name="de Mattos Luiz.A.T."/>
            <person name="Zimmer P.D."/>
            <person name="Malone G."/>
            <person name="Dellagostin O."/>
            <person name="de Oliveira A.C."/>
            <person name="Bevan M."/>
            <person name="Bancroft I."/>
            <person name="Minx P."/>
            <person name="Cordum H."/>
            <person name="Wilson R."/>
            <person name="Cheng Z."/>
            <person name="Jin W."/>
            <person name="Jiang J."/>
            <person name="Leong S.A."/>
            <person name="Iwama H."/>
            <person name="Gojobori T."/>
            <person name="Itoh T."/>
            <person name="Niimura Y."/>
            <person name="Fujii Y."/>
            <person name="Habara T."/>
            <person name="Sakai H."/>
            <person name="Sato Y."/>
            <person name="Wilson G."/>
            <person name="Kumar K."/>
            <person name="McCouch S."/>
            <person name="Juretic N."/>
            <person name="Hoen D."/>
            <person name="Wright S."/>
            <person name="Bruskiewich R."/>
            <person name="Bureau T."/>
            <person name="Miyao A."/>
            <person name="Hirochika H."/>
            <person name="Nishikawa T."/>
            <person name="Kadowaki K."/>
            <person name="Sugiura M."/>
            <person name="Burr B."/>
            <person name="Sasaki T."/>
        </authorList>
    </citation>
    <scope>NUCLEOTIDE SEQUENCE [LARGE SCALE GENOMIC DNA]</scope>
    <source>
        <strain evidence="3">cv. Nipponbare</strain>
    </source>
</reference>
<gene>
    <name evidence="2" type="ORF">OSJNBb0047D08.20</name>
</gene>
<evidence type="ECO:0000259" key="1">
    <source>
        <dbReference type="Pfam" id="PF17921"/>
    </source>
</evidence>
<evidence type="ECO:0000313" key="3">
    <source>
        <dbReference type="Proteomes" id="UP000000763"/>
    </source>
</evidence>
<name>Q10II0_ORYSJ</name>
<proteinExistence type="predicted"/>
<dbReference type="AlphaFoldDB" id="Q10II0"/>
<protein>
    <submittedName>
        <fullName evidence="2">Gag-pol polyprotein</fullName>
    </submittedName>
</protein>
<dbReference type="Proteomes" id="UP000000763">
    <property type="component" value="Chromosome 3"/>
</dbReference>
<sequence length="313" mass="36868">MVRCSGLCYARGIVTTPFRAPGLEWYIPGLEIDLYSRICTAGYGCSEWLGLYNRSEEEHAEHFRLVLKRLKEKQLYAKFSKCEFWMKEIAFLEHIILAEGVKVNPEKVKAMSEWKQPKTAYEIRRFHGLAGYYRRFIEGFSKIARNQVREAQKEDKYLEQIRQDIQKGVTTYSTKDEQGTIKFKGRLCIPDKKEIRDMILEEAHDSVFSIHLGSTKMYHDLKDTFWWKNMRMEIAEYVNLCDVCQKVKADHRRPAGLLQTLPLPEWKWDEIGMDFITGFPKVRSGYDAIWVIIDRLTKVDHFIPIKQTYDGVQ</sequence>
<dbReference type="InterPro" id="IPR041588">
    <property type="entry name" value="Integrase_H2C2"/>
</dbReference>
<dbReference type="PANTHER" id="PTHR37984:SF5">
    <property type="entry name" value="PROTEIN NYNRIN-LIKE"/>
    <property type="match status" value="1"/>
</dbReference>
<dbReference type="InterPro" id="IPR050951">
    <property type="entry name" value="Retrovirus_Pol_polyprotein"/>
</dbReference>
<organism evidence="2 3">
    <name type="scientific">Oryza sativa subsp. japonica</name>
    <name type="common">Rice</name>
    <dbReference type="NCBI Taxonomy" id="39947"/>
    <lineage>
        <taxon>Eukaryota</taxon>
        <taxon>Viridiplantae</taxon>
        <taxon>Streptophyta</taxon>
        <taxon>Embryophyta</taxon>
        <taxon>Tracheophyta</taxon>
        <taxon>Spermatophyta</taxon>
        <taxon>Magnoliopsida</taxon>
        <taxon>Liliopsida</taxon>
        <taxon>Poales</taxon>
        <taxon>Poaceae</taxon>
        <taxon>BOP clade</taxon>
        <taxon>Oryzoideae</taxon>
        <taxon>Oryzeae</taxon>
        <taxon>Oryzinae</taxon>
        <taxon>Oryza</taxon>
        <taxon>Oryza sativa</taxon>
    </lineage>
</organism>
<feature type="domain" description="Integrase zinc-binding" evidence="1">
    <location>
        <begin position="193"/>
        <end position="249"/>
    </location>
</feature>
<evidence type="ECO:0000313" key="2">
    <source>
        <dbReference type="EMBL" id="AAO73243.1"/>
    </source>
</evidence>